<organism evidence="1 2">
    <name type="scientific">Rhizopogon vesiculosus</name>
    <dbReference type="NCBI Taxonomy" id="180088"/>
    <lineage>
        <taxon>Eukaryota</taxon>
        <taxon>Fungi</taxon>
        <taxon>Dikarya</taxon>
        <taxon>Basidiomycota</taxon>
        <taxon>Agaricomycotina</taxon>
        <taxon>Agaricomycetes</taxon>
        <taxon>Agaricomycetidae</taxon>
        <taxon>Boletales</taxon>
        <taxon>Suillineae</taxon>
        <taxon>Rhizopogonaceae</taxon>
        <taxon>Rhizopogon</taxon>
    </lineage>
</organism>
<accession>A0A1J8RGA6</accession>
<protein>
    <submittedName>
        <fullName evidence="1">Uncharacterized protein</fullName>
    </submittedName>
</protein>
<evidence type="ECO:0000313" key="1">
    <source>
        <dbReference type="EMBL" id="OJA20834.1"/>
    </source>
</evidence>
<dbReference type="Proteomes" id="UP000183567">
    <property type="component" value="Unassembled WGS sequence"/>
</dbReference>
<proteinExistence type="predicted"/>
<comment type="caution">
    <text evidence="1">The sequence shown here is derived from an EMBL/GenBank/DDBJ whole genome shotgun (WGS) entry which is preliminary data.</text>
</comment>
<gene>
    <name evidence="1" type="ORF">AZE42_02510</name>
</gene>
<name>A0A1J8RGA6_9AGAM</name>
<sequence>MDLDYSTFSISNALGTLQRSPATTITPRERSFAEQETRLPLDQAETNQNQHDVGIMSFLTRNSLNPTLQRQHFISPQHSFSHTSEDYVPPRSDFVHNTSYVHGYRRDCFQCAYPFVANYEGQQQADLIHSSVEIALAQGGQLSQDHTSSAVSSITHPTSPLFSLDSFGGPCSTVNYHNPVFHSDTTDHVSQVSFPITDFDWFHSLTMQENTAGVYPLHQLNNQVGQQLDVTDGSSAELFRSSHDVRTSTQLPPRFHSVDPPRIRVLGKRLRRTFSDSQVADRDVESNSLIKRAVPASYAARCSVHLDAQHAKVNPRMEISRTASRKVECDGRMVDECAVQKAIESGQPLLHVYECQWDKNHSPCWMYIEGDQSSVTDHLLRFHNFTGGEGDTACVWDGCLSKKRAAMKGTSIARHLVTHIGYKVKCTTCLVVFAREDACRRSHSNARSDCRNMQIDPVHGSGVIGLKVQDCEPVAKKRRRADS</sequence>
<evidence type="ECO:0000313" key="2">
    <source>
        <dbReference type="Proteomes" id="UP000183567"/>
    </source>
</evidence>
<dbReference type="EMBL" id="LVVM01000352">
    <property type="protein sequence ID" value="OJA20834.1"/>
    <property type="molecule type" value="Genomic_DNA"/>
</dbReference>
<keyword evidence="2" id="KW-1185">Reference proteome</keyword>
<reference evidence="1 2" key="1">
    <citation type="submission" date="2016-03" db="EMBL/GenBank/DDBJ databases">
        <title>Comparative genomics of the ectomycorrhizal sister species Rhizopogon vinicolor and Rhizopogon vesiculosus (Basidiomycota: Boletales) reveals a divergence of the mating type B locus.</title>
        <authorList>
            <person name="Mujic A.B."/>
            <person name="Kuo A."/>
            <person name="Tritt A."/>
            <person name="Lipzen A."/>
            <person name="Chen C."/>
            <person name="Johnson J."/>
            <person name="Sharma A."/>
            <person name="Barry K."/>
            <person name="Grigoriev I.V."/>
            <person name="Spatafora J.W."/>
        </authorList>
    </citation>
    <scope>NUCLEOTIDE SEQUENCE [LARGE SCALE GENOMIC DNA]</scope>
    <source>
        <strain evidence="1 2">AM-OR11-056</strain>
    </source>
</reference>
<dbReference type="AlphaFoldDB" id="A0A1J8RGA6"/>
<dbReference type="OrthoDB" id="2661746at2759"/>